<sequence>MKKEIYKQLIDVVKLLNSSLDFEKIKKIIIQQTKKIFNAEASSLLFLDKEKNELYFDVATGEKGDIVKEIRVPADKGIAGWIIKNNKPLLVKNVKEDKRFYSGVDKKSNFTTKSIMGAPVYNGNDVFGVIEVLNKKTAGTFSEDELKLLEVFSDLASLNIRNALWHKNALEKERYESELRVAEKIQKKLIGKHSIDIKGYEYMYNYRSCKAVGGDYYDILQNGENEYFFAIADVSGKGVPTSIIMSALRSYLKTANHFNLNLVDAINFINKNIYEDTESSIFITMILGILNTEKNTFKYVNAGHVYPILIDKKNNYNKIASNDIPVGIIKNYKYEIKSIDINPEDTLVMVTDGITEATNERSEMYEENKLKNDLIRFINYNYKELDKLLFDRVLKYCNYNPHDDMTLLGFRKK</sequence>
<accession>A0A5D0MHC7</accession>
<dbReference type="Gene3D" id="3.60.40.10">
    <property type="entry name" value="PPM-type phosphatase domain"/>
    <property type="match status" value="1"/>
</dbReference>
<dbReference type="GO" id="GO:0016791">
    <property type="term" value="F:phosphatase activity"/>
    <property type="evidence" value="ECO:0007669"/>
    <property type="project" value="TreeGrafter"/>
</dbReference>
<dbReference type="SMART" id="SM00065">
    <property type="entry name" value="GAF"/>
    <property type="match status" value="1"/>
</dbReference>
<dbReference type="Pfam" id="PF01590">
    <property type="entry name" value="GAF"/>
    <property type="match status" value="1"/>
</dbReference>
<dbReference type="Proteomes" id="UP000324143">
    <property type="component" value="Unassembled WGS sequence"/>
</dbReference>
<dbReference type="AlphaFoldDB" id="A0A5D0MHC7"/>
<dbReference type="SUPFAM" id="SSF81606">
    <property type="entry name" value="PP2C-like"/>
    <property type="match status" value="1"/>
</dbReference>
<dbReference type="EMBL" id="VSIX01000058">
    <property type="protein sequence ID" value="TYB31023.1"/>
    <property type="molecule type" value="Genomic_DNA"/>
</dbReference>
<proteinExistence type="predicted"/>
<dbReference type="PANTHER" id="PTHR43156:SF2">
    <property type="entry name" value="STAGE II SPORULATION PROTEIN E"/>
    <property type="match status" value="1"/>
</dbReference>
<keyword evidence="1" id="KW-0378">Hydrolase</keyword>
<reference evidence="4" key="1">
    <citation type="submission" date="2019-08" db="EMBL/GenBank/DDBJ databases">
        <title>Genomic characterization of a novel candidate phylum (ARYD3) from a high temperature, high salinity tertiary oil reservoir in north central Oklahoma, USA.</title>
        <authorList>
            <person name="Youssef N.H."/>
            <person name="Yadav A."/>
            <person name="Elshahed M.S."/>
        </authorList>
    </citation>
    <scope>NUCLEOTIDE SEQUENCE [LARGE SCALE GENOMIC DNA]</scope>
    <source>
        <strain evidence="4">ARYD3</strain>
    </source>
</reference>
<protein>
    <submittedName>
        <fullName evidence="4">SpoIIE family protein phosphatase</fullName>
    </submittedName>
</protein>
<dbReference type="InterPro" id="IPR052016">
    <property type="entry name" value="Bact_Sigma-Reg"/>
</dbReference>
<evidence type="ECO:0000313" key="5">
    <source>
        <dbReference type="Proteomes" id="UP000324143"/>
    </source>
</evidence>
<name>A0A5D0MHC7_9BACT</name>
<feature type="domain" description="PPM-type phosphatase" evidence="3">
    <location>
        <begin position="192"/>
        <end position="412"/>
    </location>
</feature>
<dbReference type="Pfam" id="PF07228">
    <property type="entry name" value="SpoIIE"/>
    <property type="match status" value="1"/>
</dbReference>
<feature type="domain" description="GAF" evidence="2">
    <location>
        <begin position="21"/>
        <end position="174"/>
    </location>
</feature>
<gene>
    <name evidence="4" type="ORF">FXF47_06255</name>
</gene>
<dbReference type="PANTHER" id="PTHR43156">
    <property type="entry name" value="STAGE II SPORULATION PROTEIN E-RELATED"/>
    <property type="match status" value="1"/>
</dbReference>
<dbReference type="Gene3D" id="3.30.450.40">
    <property type="match status" value="1"/>
</dbReference>
<dbReference type="InterPro" id="IPR001932">
    <property type="entry name" value="PPM-type_phosphatase-like_dom"/>
</dbReference>
<dbReference type="InterPro" id="IPR036457">
    <property type="entry name" value="PPM-type-like_dom_sf"/>
</dbReference>
<dbReference type="SUPFAM" id="SSF55781">
    <property type="entry name" value="GAF domain-like"/>
    <property type="match status" value="1"/>
</dbReference>
<evidence type="ECO:0000259" key="2">
    <source>
        <dbReference type="SMART" id="SM00065"/>
    </source>
</evidence>
<organism evidence="4 5">
    <name type="scientific">Candidatus Mcinerneyibacterium aminivorans</name>
    <dbReference type="NCBI Taxonomy" id="2703815"/>
    <lineage>
        <taxon>Bacteria</taxon>
        <taxon>Candidatus Macinerneyibacteriota</taxon>
        <taxon>Candidatus Mcinerneyibacteria</taxon>
        <taxon>Candidatus Mcinerneyibacteriales</taxon>
        <taxon>Candidatus Mcinerneyibacteriaceae</taxon>
        <taxon>Candidatus Mcinerneyibacterium</taxon>
    </lineage>
</organism>
<evidence type="ECO:0000256" key="1">
    <source>
        <dbReference type="ARBA" id="ARBA00022801"/>
    </source>
</evidence>
<dbReference type="InterPro" id="IPR029016">
    <property type="entry name" value="GAF-like_dom_sf"/>
</dbReference>
<dbReference type="SMART" id="SM00331">
    <property type="entry name" value="PP2C_SIG"/>
    <property type="match status" value="1"/>
</dbReference>
<evidence type="ECO:0000259" key="3">
    <source>
        <dbReference type="SMART" id="SM00331"/>
    </source>
</evidence>
<dbReference type="InterPro" id="IPR003018">
    <property type="entry name" value="GAF"/>
</dbReference>
<keyword evidence="5" id="KW-1185">Reference proteome</keyword>
<comment type="caution">
    <text evidence="4">The sequence shown here is derived from an EMBL/GenBank/DDBJ whole genome shotgun (WGS) entry which is preliminary data.</text>
</comment>
<evidence type="ECO:0000313" key="4">
    <source>
        <dbReference type="EMBL" id="TYB31023.1"/>
    </source>
</evidence>